<dbReference type="SUPFAM" id="SSF48557">
    <property type="entry name" value="L-aspartase-like"/>
    <property type="match status" value="1"/>
</dbReference>
<reference evidence="3 4" key="1">
    <citation type="submission" date="2023-01" db="EMBL/GenBank/DDBJ databases">
        <title>Analysis of 21 Apiospora genomes using comparative genomics revels a genus with tremendous synthesis potential of carbohydrate active enzymes and secondary metabolites.</title>
        <authorList>
            <person name="Sorensen T."/>
        </authorList>
    </citation>
    <scope>NUCLEOTIDE SEQUENCE [LARGE SCALE GENOMIC DNA]</scope>
    <source>
        <strain evidence="3 4">CBS 117206</strain>
    </source>
</reference>
<dbReference type="AlphaFoldDB" id="A0AAW0QJ85"/>
<dbReference type="Gene3D" id="1.20.200.10">
    <property type="entry name" value="Fumarase/aspartase (Central domain)"/>
    <property type="match status" value="1"/>
</dbReference>
<dbReference type="InterPro" id="IPR019468">
    <property type="entry name" value="AdenyloSucc_lyase_C"/>
</dbReference>
<dbReference type="Pfam" id="PF10397">
    <property type="entry name" value="ADSL_C"/>
    <property type="match status" value="1"/>
</dbReference>
<feature type="domain" description="Adenylosuccinate lyase C-terminal" evidence="2">
    <location>
        <begin position="366"/>
        <end position="445"/>
    </location>
</feature>
<protein>
    <submittedName>
        <fullName evidence="3">Adenylosuccinate lyase</fullName>
    </submittedName>
</protein>
<dbReference type="InterPro" id="IPR022761">
    <property type="entry name" value="Fumarate_lyase_N"/>
</dbReference>
<dbReference type="SMART" id="SM00998">
    <property type="entry name" value="ADSL_C"/>
    <property type="match status" value="1"/>
</dbReference>
<dbReference type="GO" id="GO:0016829">
    <property type="term" value="F:lyase activity"/>
    <property type="evidence" value="ECO:0007669"/>
    <property type="project" value="UniProtKB-KW"/>
</dbReference>
<sequence length="447" mass="48792">MSSATVFDSIMFGKIFGTEEVRECFSERSYVAHMIEAECALSQAEEAEGVIPGGVADVIRQHSDVSKIDWKLLGSRTEIVGYPVFPLVEQMASWCPEEEAGYIHWGATTQDIMDIASVLQMRNGLAIVERLIQRVVGTLRAMSAKYRDTPMAGRTHLQHALPITFGYKCGVWLAGMQRHVERLEQIKERCLLVQFGGAAGTLASLGDDGVRVRKRLAAILGLRDPVITWHVARDTVAEIVNFLALVGGTLGKIALDLMIMCSNELNEVAEPYVPHRGASSTMPQKRNPISSEVILAQSKILRAQAGLLLDAMITDFERASGPWHLEWAAVPTAFMSAVGSLHQADFALAGLQVNEGAMLANLQGTRGLIVAEAVMMALATHTGRQEAHEVVYKACVAAHEDGASLLETLQEIEIVVSHLSAEQLEELCDPTRYMGTCQLMVDELLAQ</sequence>
<dbReference type="PANTHER" id="PTHR43172">
    <property type="entry name" value="ADENYLOSUCCINATE LYASE"/>
    <property type="match status" value="1"/>
</dbReference>
<dbReference type="InterPro" id="IPR000362">
    <property type="entry name" value="Fumarate_lyase_fam"/>
</dbReference>
<dbReference type="PRINTS" id="PR00149">
    <property type="entry name" value="FUMRATELYASE"/>
</dbReference>
<dbReference type="CDD" id="cd01597">
    <property type="entry name" value="pCLME"/>
    <property type="match status" value="1"/>
</dbReference>
<dbReference type="Proteomes" id="UP001392437">
    <property type="component" value="Unassembled WGS sequence"/>
</dbReference>
<dbReference type="EMBL" id="JAQQWP010000008">
    <property type="protein sequence ID" value="KAK8105303.1"/>
    <property type="molecule type" value="Genomic_DNA"/>
</dbReference>
<evidence type="ECO:0000313" key="4">
    <source>
        <dbReference type="Proteomes" id="UP001392437"/>
    </source>
</evidence>
<name>A0AAW0QJ85_9PEZI</name>
<dbReference type="PANTHER" id="PTHR43172:SF2">
    <property type="entry name" value="ADENYLOSUCCINATE LYASE C-TERMINAL DOMAIN-CONTAINING PROTEIN"/>
    <property type="match status" value="1"/>
</dbReference>
<dbReference type="InterPro" id="IPR008948">
    <property type="entry name" value="L-Aspartase-like"/>
</dbReference>
<dbReference type="PRINTS" id="PR00145">
    <property type="entry name" value="ARGSUCLYASE"/>
</dbReference>
<gene>
    <name evidence="3" type="ORF">PG999_008662</name>
</gene>
<accession>A0AAW0QJ85</accession>
<comment type="caution">
    <text evidence="3">The sequence shown here is derived from an EMBL/GenBank/DDBJ whole genome shotgun (WGS) entry which is preliminary data.</text>
</comment>
<evidence type="ECO:0000259" key="2">
    <source>
        <dbReference type="SMART" id="SM00998"/>
    </source>
</evidence>
<keyword evidence="4" id="KW-1185">Reference proteome</keyword>
<evidence type="ECO:0000313" key="3">
    <source>
        <dbReference type="EMBL" id="KAK8105303.1"/>
    </source>
</evidence>
<organism evidence="3 4">
    <name type="scientific">Apiospora kogelbergensis</name>
    <dbReference type="NCBI Taxonomy" id="1337665"/>
    <lineage>
        <taxon>Eukaryota</taxon>
        <taxon>Fungi</taxon>
        <taxon>Dikarya</taxon>
        <taxon>Ascomycota</taxon>
        <taxon>Pezizomycotina</taxon>
        <taxon>Sordariomycetes</taxon>
        <taxon>Xylariomycetidae</taxon>
        <taxon>Amphisphaeriales</taxon>
        <taxon>Apiosporaceae</taxon>
        <taxon>Apiospora</taxon>
    </lineage>
</organism>
<dbReference type="Pfam" id="PF00206">
    <property type="entry name" value="Lyase_1"/>
    <property type="match status" value="1"/>
</dbReference>
<proteinExistence type="inferred from homology"/>
<dbReference type="Gene3D" id="1.10.40.30">
    <property type="entry name" value="Fumarase/aspartase (C-terminal domain)"/>
    <property type="match status" value="1"/>
</dbReference>
<comment type="similarity">
    <text evidence="1">Belongs to the class-II fumarase/aspartase family.</text>
</comment>
<evidence type="ECO:0000256" key="1">
    <source>
        <dbReference type="ARBA" id="ARBA00034772"/>
    </source>
</evidence>
<keyword evidence="3" id="KW-0456">Lyase</keyword>